<dbReference type="InterPro" id="IPR040847">
    <property type="entry name" value="SH3_15"/>
</dbReference>
<feature type="repeat" description="ANK" evidence="11">
    <location>
        <begin position="451"/>
        <end position="483"/>
    </location>
</feature>
<evidence type="ECO:0000256" key="8">
    <source>
        <dbReference type="ARBA" id="ARBA00022786"/>
    </source>
</evidence>
<keyword evidence="8" id="KW-0833">Ubl conjugation pathway</keyword>
<dbReference type="EC" id="2.3.2.27" evidence="3"/>
<evidence type="ECO:0000313" key="16">
    <source>
        <dbReference type="Proteomes" id="UP000245119"/>
    </source>
</evidence>
<dbReference type="Pfam" id="PF12796">
    <property type="entry name" value="Ank_2"/>
    <property type="match status" value="2"/>
</dbReference>
<feature type="repeat" description="ANK" evidence="11">
    <location>
        <begin position="376"/>
        <end position="408"/>
    </location>
</feature>
<evidence type="ECO:0000256" key="6">
    <source>
        <dbReference type="ARBA" id="ARBA00022737"/>
    </source>
</evidence>
<evidence type="ECO:0000256" key="5">
    <source>
        <dbReference type="ARBA" id="ARBA00022723"/>
    </source>
</evidence>
<comment type="pathway">
    <text evidence="2">Protein modification; protein ubiquitination.</text>
</comment>
<dbReference type="SMART" id="SM00248">
    <property type="entry name" value="ANK"/>
    <property type="match status" value="5"/>
</dbReference>
<feature type="repeat" description="ANK" evidence="11">
    <location>
        <begin position="409"/>
        <end position="441"/>
    </location>
</feature>
<dbReference type="PANTHER" id="PTHR24202:SF4">
    <property type="entry name" value="E3 UBIQUITIN-PROTEIN LIGASE MIB2-RELATED"/>
    <property type="match status" value="1"/>
</dbReference>
<dbReference type="GO" id="GO:0061630">
    <property type="term" value="F:ubiquitin protein ligase activity"/>
    <property type="evidence" value="ECO:0007669"/>
    <property type="project" value="UniProtKB-EC"/>
</dbReference>
<dbReference type="SUPFAM" id="SSF48403">
    <property type="entry name" value="Ankyrin repeat"/>
    <property type="match status" value="1"/>
</dbReference>
<dbReference type="PANTHER" id="PTHR24202">
    <property type="entry name" value="E3 UBIQUITIN-PROTEIN LIGASE MIB2"/>
    <property type="match status" value="1"/>
</dbReference>
<feature type="domain" description="RING-type" evidence="14">
    <location>
        <begin position="618"/>
        <end position="652"/>
    </location>
</feature>
<name>A0A2T7PQ05_POMCA</name>
<feature type="repeat" description="ANK" evidence="11">
    <location>
        <begin position="343"/>
        <end position="375"/>
    </location>
</feature>
<dbReference type="Proteomes" id="UP000245119">
    <property type="component" value="Linkage Group LG2"/>
</dbReference>
<dbReference type="Gene3D" id="1.25.40.20">
    <property type="entry name" value="Ankyrin repeat-containing domain"/>
    <property type="match status" value="2"/>
</dbReference>
<evidence type="ECO:0000259" key="14">
    <source>
        <dbReference type="PROSITE" id="PS50089"/>
    </source>
</evidence>
<evidence type="ECO:0000256" key="9">
    <source>
        <dbReference type="ARBA" id="ARBA00022833"/>
    </source>
</evidence>
<gene>
    <name evidence="15" type="ORF">C0Q70_02461</name>
</gene>
<evidence type="ECO:0000256" key="1">
    <source>
        <dbReference type="ARBA" id="ARBA00000900"/>
    </source>
</evidence>
<dbReference type="GO" id="GO:0016567">
    <property type="term" value="P:protein ubiquitination"/>
    <property type="evidence" value="ECO:0007669"/>
    <property type="project" value="UniProtKB-UniPathway"/>
</dbReference>
<organism evidence="15 16">
    <name type="scientific">Pomacea canaliculata</name>
    <name type="common">Golden apple snail</name>
    <dbReference type="NCBI Taxonomy" id="400727"/>
    <lineage>
        <taxon>Eukaryota</taxon>
        <taxon>Metazoa</taxon>
        <taxon>Spiralia</taxon>
        <taxon>Lophotrochozoa</taxon>
        <taxon>Mollusca</taxon>
        <taxon>Gastropoda</taxon>
        <taxon>Caenogastropoda</taxon>
        <taxon>Architaenioglossa</taxon>
        <taxon>Ampullarioidea</taxon>
        <taxon>Ampullariidae</taxon>
        <taxon>Pomacea</taxon>
    </lineage>
</organism>
<dbReference type="STRING" id="400727.A0A2T7PQ05"/>
<dbReference type="PROSITE" id="PS50089">
    <property type="entry name" value="ZF_RING_2"/>
    <property type="match status" value="1"/>
</dbReference>
<dbReference type="EMBL" id="PZQS01000002">
    <property type="protein sequence ID" value="PVD35498.1"/>
    <property type="molecule type" value="Genomic_DNA"/>
</dbReference>
<dbReference type="UniPathway" id="UPA00143"/>
<evidence type="ECO:0000256" key="3">
    <source>
        <dbReference type="ARBA" id="ARBA00012483"/>
    </source>
</evidence>
<reference evidence="15 16" key="1">
    <citation type="submission" date="2018-04" db="EMBL/GenBank/DDBJ databases">
        <title>The genome of golden apple snail Pomacea canaliculata provides insight into stress tolerance and invasive adaptation.</title>
        <authorList>
            <person name="Liu C."/>
            <person name="Liu B."/>
            <person name="Ren Y."/>
            <person name="Zhang Y."/>
            <person name="Wang H."/>
            <person name="Li S."/>
            <person name="Jiang F."/>
            <person name="Yin L."/>
            <person name="Zhang G."/>
            <person name="Qian W."/>
            <person name="Fan W."/>
        </authorList>
    </citation>
    <scope>NUCLEOTIDE SEQUENCE [LARGE SCALE GENOMIC DNA]</scope>
    <source>
        <strain evidence="15">SZHN2017</strain>
        <tissue evidence="15">Muscle</tissue>
    </source>
</reference>
<feature type="compositionally biased region" description="Low complexity" evidence="13">
    <location>
        <begin position="67"/>
        <end position="97"/>
    </location>
</feature>
<evidence type="ECO:0000256" key="10">
    <source>
        <dbReference type="ARBA" id="ARBA00023043"/>
    </source>
</evidence>
<evidence type="ECO:0000256" key="2">
    <source>
        <dbReference type="ARBA" id="ARBA00004906"/>
    </source>
</evidence>
<dbReference type="InterPro" id="IPR001841">
    <property type="entry name" value="Znf_RING"/>
</dbReference>
<dbReference type="SMART" id="SM00184">
    <property type="entry name" value="RING"/>
    <property type="match status" value="1"/>
</dbReference>
<dbReference type="PROSITE" id="PS50088">
    <property type="entry name" value="ANK_REPEAT"/>
    <property type="match status" value="4"/>
</dbReference>
<keyword evidence="9" id="KW-0862">Zinc</keyword>
<evidence type="ECO:0000256" key="12">
    <source>
        <dbReference type="PROSITE-ProRule" id="PRU00175"/>
    </source>
</evidence>
<dbReference type="PROSITE" id="PS50297">
    <property type="entry name" value="ANK_REP_REGION"/>
    <property type="match status" value="3"/>
</dbReference>
<keyword evidence="4" id="KW-0808">Transferase</keyword>
<keyword evidence="16" id="KW-1185">Reference proteome</keyword>
<keyword evidence="7 12" id="KW-0863">Zinc-finger</keyword>
<dbReference type="InterPro" id="IPR036770">
    <property type="entry name" value="Ankyrin_rpt-contain_sf"/>
</dbReference>
<keyword evidence="10 11" id="KW-0040">ANK repeat</keyword>
<dbReference type="OrthoDB" id="6153504at2759"/>
<accession>A0A2T7PQ05</accession>
<dbReference type="InterPro" id="IPR013083">
    <property type="entry name" value="Znf_RING/FYVE/PHD"/>
</dbReference>
<comment type="catalytic activity">
    <reaction evidence="1">
        <text>S-ubiquitinyl-[E2 ubiquitin-conjugating enzyme]-L-cysteine + [acceptor protein]-L-lysine = [E2 ubiquitin-conjugating enzyme]-L-cysteine + N(6)-ubiquitinyl-[acceptor protein]-L-lysine.</text>
        <dbReference type="EC" id="2.3.2.27"/>
    </reaction>
</comment>
<feature type="region of interest" description="Disordered" evidence="13">
    <location>
        <begin position="67"/>
        <end position="110"/>
    </location>
</feature>
<keyword evidence="6" id="KW-0677">Repeat</keyword>
<keyword evidence="5" id="KW-0479">Metal-binding</keyword>
<sequence>MWQFVELRPDASMSSANIIIIPLVNSWQWKAYTSSPPAISGETTLSGTNTSSPFVSTSTTTSASVVTTSSTNTNTNTFASSTLSSSSSGRSSGSASSKGRTMPIGGNEILGREASGTAITDSVIEEDELLLVGDKVIIGVDEERLVKLQQTFGGCTKGMISRIGIEGVVTAVPSLQTPAVSVKYTEKQSYRLNPAVLVKITSFIEGDVVRVRRDVQQVTFLNKSLGWSENMDKACGKVGRVRAVDSSGHVTVRIGSQEWKFHAACLLPALGAPLDDVKPEERPDRNLLNPLMRLLGLEGDDSSGKDNSDPRVQQLFLKINVGDAGSVRRMVEANRHLLTAVHKGMTPLGYAGHCGRIHVMDTLLDLGADINGKDGKRRTALHRAIEGSEERAALHLIDKGADVKASSRKNQTPLHFAAIRGMTTVIARLIALGADVNATGGAIVDHGDGRRQLTPLHLACKRGQFRAAKCLIEMGANVNATDIYGSTPLHLAMGKVPEDKRVSESVDKEMTEDECIRMARLLIDSGPLWMFWTTAARLPWTTQKPQGDAVLLFGNTDIALALNPVSDPSPMTTTLTAVDSEDSGAADLTSPTPGSGACSKQHDAALMQDLLKGVSLQCPSCDRMSDVTLQPCGHKSVCQKCVTTFTSCPVCDVHIDEKEVDNTDDDISEEGNKQ</sequence>
<proteinExistence type="predicted"/>
<dbReference type="GO" id="GO:0005737">
    <property type="term" value="C:cytoplasm"/>
    <property type="evidence" value="ECO:0007669"/>
    <property type="project" value="TreeGrafter"/>
</dbReference>
<evidence type="ECO:0000256" key="13">
    <source>
        <dbReference type="SAM" id="MobiDB-lite"/>
    </source>
</evidence>
<dbReference type="Gene3D" id="3.30.40.10">
    <property type="entry name" value="Zinc/RING finger domain, C3HC4 (zinc finger)"/>
    <property type="match status" value="1"/>
</dbReference>
<dbReference type="InterPro" id="IPR002110">
    <property type="entry name" value="Ankyrin_rpt"/>
</dbReference>
<protein>
    <recommendedName>
        <fullName evidence="3">RING-type E3 ubiquitin transferase</fullName>
        <ecNumber evidence="3">2.3.2.27</ecNumber>
    </recommendedName>
</protein>
<dbReference type="GO" id="GO:0008270">
    <property type="term" value="F:zinc ion binding"/>
    <property type="evidence" value="ECO:0007669"/>
    <property type="project" value="UniProtKB-KW"/>
</dbReference>
<dbReference type="AlphaFoldDB" id="A0A2T7PQ05"/>
<evidence type="ECO:0000256" key="11">
    <source>
        <dbReference type="PROSITE-ProRule" id="PRU00023"/>
    </source>
</evidence>
<evidence type="ECO:0000256" key="7">
    <source>
        <dbReference type="ARBA" id="ARBA00022771"/>
    </source>
</evidence>
<evidence type="ECO:0000313" key="15">
    <source>
        <dbReference type="EMBL" id="PVD35498.1"/>
    </source>
</evidence>
<evidence type="ECO:0000256" key="4">
    <source>
        <dbReference type="ARBA" id="ARBA00022679"/>
    </source>
</evidence>
<comment type="caution">
    <text evidence="15">The sequence shown here is derived from an EMBL/GenBank/DDBJ whole genome shotgun (WGS) entry which is preliminary data.</text>
</comment>
<dbReference type="Pfam" id="PF18346">
    <property type="entry name" value="SH3_15"/>
    <property type="match status" value="1"/>
</dbReference>